<protein>
    <submittedName>
        <fullName evidence="2">Uncharacterized protein</fullName>
    </submittedName>
</protein>
<proteinExistence type="predicted"/>
<dbReference type="EMBL" id="UINC01001070">
    <property type="protein sequence ID" value="SUZ69729.1"/>
    <property type="molecule type" value="Genomic_DNA"/>
</dbReference>
<evidence type="ECO:0000256" key="1">
    <source>
        <dbReference type="SAM" id="MobiDB-lite"/>
    </source>
</evidence>
<sequence length="23" mass="2835">NHRSKWQKNREKEINQLGQILNT</sequence>
<organism evidence="2">
    <name type="scientific">marine metagenome</name>
    <dbReference type="NCBI Taxonomy" id="408172"/>
    <lineage>
        <taxon>unclassified sequences</taxon>
        <taxon>metagenomes</taxon>
        <taxon>ecological metagenomes</taxon>
    </lineage>
</organism>
<reference evidence="2" key="1">
    <citation type="submission" date="2018-05" db="EMBL/GenBank/DDBJ databases">
        <authorList>
            <person name="Lanie J.A."/>
            <person name="Ng W.-L."/>
            <person name="Kazmierczak K.M."/>
            <person name="Andrzejewski T.M."/>
            <person name="Davidsen T.M."/>
            <person name="Wayne K.J."/>
            <person name="Tettelin H."/>
            <person name="Glass J.I."/>
            <person name="Rusch D."/>
            <person name="Podicherti R."/>
            <person name="Tsui H.-C.T."/>
            <person name="Winkler M.E."/>
        </authorList>
    </citation>
    <scope>NUCLEOTIDE SEQUENCE</scope>
</reference>
<gene>
    <name evidence="2" type="ORF">METZ01_LOCUS22583</name>
</gene>
<evidence type="ECO:0000313" key="2">
    <source>
        <dbReference type="EMBL" id="SUZ69729.1"/>
    </source>
</evidence>
<name>A0A381PUU7_9ZZZZ</name>
<feature type="non-terminal residue" evidence="2">
    <location>
        <position position="1"/>
    </location>
</feature>
<accession>A0A381PUU7</accession>
<feature type="region of interest" description="Disordered" evidence="1">
    <location>
        <begin position="1"/>
        <end position="23"/>
    </location>
</feature>
<dbReference type="AlphaFoldDB" id="A0A381PUU7"/>